<feature type="transmembrane region" description="Helical" evidence="6">
    <location>
        <begin position="12"/>
        <end position="32"/>
    </location>
</feature>
<dbReference type="RefSeq" id="WP_074539627.1">
    <property type="nucleotide sequence ID" value="NZ_FNBD01000035.1"/>
</dbReference>
<dbReference type="PIRSF" id="PIRSF006324">
    <property type="entry name" value="LeuE"/>
    <property type="match status" value="1"/>
</dbReference>
<evidence type="ECO:0000313" key="7">
    <source>
        <dbReference type="EMBL" id="SDF57985.1"/>
    </source>
</evidence>
<keyword evidence="8" id="KW-1185">Reference proteome</keyword>
<dbReference type="PANTHER" id="PTHR30086">
    <property type="entry name" value="ARGININE EXPORTER PROTEIN ARGO"/>
    <property type="match status" value="1"/>
</dbReference>
<dbReference type="InterPro" id="IPR001123">
    <property type="entry name" value="LeuE-type"/>
</dbReference>
<keyword evidence="4 6" id="KW-1133">Transmembrane helix</keyword>
<keyword evidence="2" id="KW-1003">Cell membrane</keyword>
<evidence type="ECO:0000256" key="1">
    <source>
        <dbReference type="ARBA" id="ARBA00004651"/>
    </source>
</evidence>
<evidence type="ECO:0000256" key="2">
    <source>
        <dbReference type="ARBA" id="ARBA00022475"/>
    </source>
</evidence>
<dbReference type="GO" id="GO:0005886">
    <property type="term" value="C:plasma membrane"/>
    <property type="evidence" value="ECO:0007669"/>
    <property type="project" value="UniProtKB-SubCell"/>
</dbReference>
<protein>
    <submittedName>
        <fullName evidence="7">Resistance to homoserine/threonine (RhtB) family protein</fullName>
    </submittedName>
</protein>
<dbReference type="Pfam" id="PF01810">
    <property type="entry name" value="LysE"/>
    <property type="match status" value="1"/>
</dbReference>
<evidence type="ECO:0000256" key="6">
    <source>
        <dbReference type="SAM" id="Phobius"/>
    </source>
</evidence>
<evidence type="ECO:0000256" key="3">
    <source>
        <dbReference type="ARBA" id="ARBA00022692"/>
    </source>
</evidence>
<dbReference type="GO" id="GO:0015171">
    <property type="term" value="F:amino acid transmembrane transporter activity"/>
    <property type="evidence" value="ECO:0007669"/>
    <property type="project" value="TreeGrafter"/>
</dbReference>
<name>A0A1G7M8F2_9FLAO</name>
<dbReference type="Proteomes" id="UP000182114">
    <property type="component" value="Unassembled WGS sequence"/>
</dbReference>
<organism evidence="7 8">
    <name type="scientific">Cellulophaga baltica</name>
    <dbReference type="NCBI Taxonomy" id="76594"/>
    <lineage>
        <taxon>Bacteria</taxon>
        <taxon>Pseudomonadati</taxon>
        <taxon>Bacteroidota</taxon>
        <taxon>Flavobacteriia</taxon>
        <taxon>Flavobacteriales</taxon>
        <taxon>Flavobacteriaceae</taxon>
        <taxon>Cellulophaga</taxon>
    </lineage>
</organism>
<dbReference type="EMBL" id="FNBD01000035">
    <property type="protein sequence ID" value="SDF57985.1"/>
    <property type="molecule type" value="Genomic_DNA"/>
</dbReference>
<feature type="transmembrane region" description="Helical" evidence="6">
    <location>
        <begin position="126"/>
        <end position="147"/>
    </location>
</feature>
<feature type="transmembrane region" description="Helical" evidence="6">
    <location>
        <begin position="44"/>
        <end position="69"/>
    </location>
</feature>
<sequence length="215" mass="24164">MELSIFTESTEFLAIISISIFMAISPGPDFFMVSRSSIMYNRTAGIYSAIGVSLAIWLHVAYSIAGLAILISKSIFLFSIIKYIGAAYLIFIGFKTIFSKSNVKQETIEKEDINGVSKFKSFKTGFITNALNPKTTIFFLSIFTQIVNVDTSIIIQIIYGAIISIVHFIWFYSVAYFFSHPIILNKFQRYQKRIEIFVGAALIIFGIKVAFTKAS</sequence>
<feature type="transmembrane region" description="Helical" evidence="6">
    <location>
        <begin position="75"/>
        <end position="94"/>
    </location>
</feature>
<dbReference type="AlphaFoldDB" id="A0A1G7M8F2"/>
<comment type="subcellular location">
    <subcellularLocation>
        <location evidence="1">Cell membrane</location>
        <topology evidence="1">Multi-pass membrane protein</topology>
    </subcellularLocation>
</comment>
<reference evidence="8" key="1">
    <citation type="submission" date="2016-10" db="EMBL/GenBank/DDBJ databases">
        <authorList>
            <person name="Varghese N."/>
            <person name="Submissions S."/>
        </authorList>
    </citation>
    <scope>NUCLEOTIDE SEQUENCE [LARGE SCALE GENOMIC DNA]</scope>
    <source>
        <strain evidence="8">DSM 24729</strain>
    </source>
</reference>
<evidence type="ECO:0000256" key="4">
    <source>
        <dbReference type="ARBA" id="ARBA00022989"/>
    </source>
</evidence>
<keyword evidence="5 6" id="KW-0472">Membrane</keyword>
<feature type="transmembrane region" description="Helical" evidence="6">
    <location>
        <begin position="194"/>
        <end position="211"/>
    </location>
</feature>
<accession>A0A1G7M8F2</accession>
<proteinExistence type="predicted"/>
<gene>
    <name evidence="7" type="ORF">SAMN04487992_1353</name>
</gene>
<feature type="transmembrane region" description="Helical" evidence="6">
    <location>
        <begin position="153"/>
        <end position="173"/>
    </location>
</feature>
<evidence type="ECO:0000313" key="8">
    <source>
        <dbReference type="Proteomes" id="UP000182114"/>
    </source>
</evidence>
<evidence type="ECO:0000256" key="5">
    <source>
        <dbReference type="ARBA" id="ARBA00023136"/>
    </source>
</evidence>
<keyword evidence="3 6" id="KW-0812">Transmembrane</keyword>
<dbReference type="PANTHER" id="PTHR30086:SF21">
    <property type="entry name" value="TRANSPORT PROTEIN"/>
    <property type="match status" value="1"/>
</dbReference>